<name>A0A937KDL5_9BACT</name>
<evidence type="ECO:0000313" key="2">
    <source>
        <dbReference type="Proteomes" id="UP000614216"/>
    </source>
</evidence>
<organism evidence="1 2">
    <name type="scientific">Fulvivirga marina</name>
    <dbReference type="NCBI Taxonomy" id="2494733"/>
    <lineage>
        <taxon>Bacteria</taxon>
        <taxon>Pseudomonadati</taxon>
        <taxon>Bacteroidota</taxon>
        <taxon>Cytophagia</taxon>
        <taxon>Cytophagales</taxon>
        <taxon>Fulvivirgaceae</taxon>
        <taxon>Fulvivirga</taxon>
    </lineage>
</organism>
<dbReference type="EMBL" id="JAEUGD010000024">
    <property type="protein sequence ID" value="MBL6446358.1"/>
    <property type="molecule type" value="Genomic_DNA"/>
</dbReference>
<sequence length="57" mass="6643">MHKSQLSQVEKKLEGIEERFVIGEIERPLYDQYASKFREEKLTIEQKIENSAASSSN</sequence>
<keyword evidence="2" id="KW-1185">Reference proteome</keyword>
<evidence type="ECO:0000313" key="1">
    <source>
        <dbReference type="EMBL" id="MBL6446358.1"/>
    </source>
</evidence>
<dbReference type="AlphaFoldDB" id="A0A937KDL5"/>
<dbReference type="Proteomes" id="UP000614216">
    <property type="component" value="Unassembled WGS sequence"/>
</dbReference>
<dbReference type="RefSeq" id="WP_202855906.1">
    <property type="nucleotide sequence ID" value="NZ_JAEUGD010000024.1"/>
</dbReference>
<accession>A0A937KDL5</accession>
<gene>
    <name evidence="1" type="ORF">JMN32_08565</name>
</gene>
<protein>
    <submittedName>
        <fullName evidence="1">Uncharacterized protein</fullName>
    </submittedName>
</protein>
<proteinExistence type="predicted"/>
<comment type="caution">
    <text evidence="1">The sequence shown here is derived from an EMBL/GenBank/DDBJ whole genome shotgun (WGS) entry which is preliminary data.</text>
</comment>
<reference evidence="1" key="1">
    <citation type="submission" date="2021-01" db="EMBL/GenBank/DDBJ databases">
        <title>Fulvivirga kasyanovii gen. nov., sp nov., a novel member of the phylum Bacteroidetes isolated from seawater in a mussel farm.</title>
        <authorList>
            <person name="Zhao L.-H."/>
            <person name="Wang Z.-J."/>
        </authorList>
    </citation>
    <scope>NUCLEOTIDE SEQUENCE</scope>
    <source>
        <strain evidence="1">29W222</strain>
    </source>
</reference>